<dbReference type="EMBL" id="CP147712">
    <property type="protein sequence ID" value="WXC84689.1"/>
    <property type="molecule type" value="Genomic_DNA"/>
</dbReference>
<proteinExistence type="inferred from homology"/>
<evidence type="ECO:0000256" key="3">
    <source>
        <dbReference type="ARBA" id="ARBA00005061"/>
    </source>
</evidence>
<dbReference type="PANTHER" id="PTHR12589:SF7">
    <property type="entry name" value="6-PYRUVOYL TETRAHYDROBIOPTERIN SYNTHASE"/>
    <property type="match status" value="1"/>
</dbReference>
<evidence type="ECO:0000256" key="5">
    <source>
        <dbReference type="ARBA" id="ARBA00012982"/>
    </source>
</evidence>
<dbReference type="GO" id="GO:0070497">
    <property type="term" value="F:6-carboxytetrahydropterin synthase activity"/>
    <property type="evidence" value="ECO:0007669"/>
    <property type="project" value="UniProtKB-EC"/>
</dbReference>
<dbReference type="Gene3D" id="3.30.479.10">
    <property type="entry name" value="6-pyruvoyl tetrahydropterin synthase/QueD"/>
    <property type="match status" value="1"/>
</dbReference>
<evidence type="ECO:0000256" key="10">
    <source>
        <dbReference type="ARBA" id="ARBA00031449"/>
    </source>
</evidence>
<reference evidence="12" key="1">
    <citation type="submission" date="2020-06" db="EMBL/GenBank/DDBJ databases">
        <title>Whole Genome Sequence of Bradyrhizobium sp. Strain 1S1.</title>
        <authorList>
            <person name="Bromfield E.S.P."/>
            <person name="Cloutier S."/>
        </authorList>
    </citation>
    <scope>NUCLEOTIDE SEQUENCE [LARGE SCALE GENOMIC DNA]</scope>
    <source>
        <strain evidence="12">1S1</strain>
    </source>
</reference>
<dbReference type="InterPro" id="IPR038418">
    <property type="entry name" value="6-PTP_synth/QueD_sf"/>
</dbReference>
<reference evidence="13" key="3">
    <citation type="submission" date="2024-03" db="EMBL/GenBank/DDBJ databases">
        <authorList>
            <person name="Bromfield E.S.P."/>
            <person name="Cloutier S."/>
        </authorList>
    </citation>
    <scope>NUCLEOTIDE SEQUENCE</scope>
    <source>
        <strain evidence="13">5S5</strain>
        <plasmid evidence="13">pBs5S5b</plasmid>
    </source>
</reference>
<evidence type="ECO:0000256" key="2">
    <source>
        <dbReference type="ARBA" id="ARBA00002285"/>
    </source>
</evidence>
<comment type="catalytic activity">
    <reaction evidence="11">
        <text>7,8-dihydroneopterin 3'-triphosphate + H2O = 6-carboxy-5,6,7,8-tetrahydropterin + triphosphate + acetaldehyde + 2 H(+)</text>
        <dbReference type="Rhea" id="RHEA:27966"/>
        <dbReference type="ChEBI" id="CHEBI:15343"/>
        <dbReference type="ChEBI" id="CHEBI:15377"/>
        <dbReference type="ChEBI" id="CHEBI:15378"/>
        <dbReference type="ChEBI" id="CHEBI:18036"/>
        <dbReference type="ChEBI" id="CHEBI:58462"/>
        <dbReference type="ChEBI" id="CHEBI:61032"/>
        <dbReference type="EC" id="4.1.2.50"/>
    </reaction>
</comment>
<dbReference type="PANTHER" id="PTHR12589">
    <property type="entry name" value="PYRUVOYL TETRAHYDROBIOPTERIN SYNTHASE"/>
    <property type="match status" value="1"/>
</dbReference>
<evidence type="ECO:0000256" key="7">
    <source>
        <dbReference type="ARBA" id="ARBA00022723"/>
    </source>
</evidence>
<evidence type="ECO:0000256" key="1">
    <source>
        <dbReference type="ARBA" id="ARBA00001947"/>
    </source>
</evidence>
<dbReference type="AlphaFoldDB" id="A0A973WAW6"/>
<organism evidence="12">
    <name type="scientific">Bradyrhizobium septentrionale</name>
    <dbReference type="NCBI Taxonomy" id="1404411"/>
    <lineage>
        <taxon>Bacteria</taxon>
        <taxon>Pseudomonadati</taxon>
        <taxon>Pseudomonadota</taxon>
        <taxon>Alphaproteobacteria</taxon>
        <taxon>Hyphomicrobiales</taxon>
        <taxon>Nitrobacteraceae</taxon>
        <taxon>Bradyrhizobium</taxon>
    </lineage>
</organism>
<evidence type="ECO:0000256" key="6">
    <source>
        <dbReference type="ARBA" id="ARBA00018141"/>
    </source>
</evidence>
<dbReference type="Pfam" id="PF01242">
    <property type="entry name" value="PTPS"/>
    <property type="match status" value="1"/>
</dbReference>
<keyword evidence="7" id="KW-0479">Metal-binding</keyword>
<comment type="pathway">
    <text evidence="3">Purine metabolism; 7-cyano-7-deazaguanine biosynthesis.</text>
</comment>
<evidence type="ECO:0000256" key="9">
    <source>
        <dbReference type="ARBA" id="ARBA00023239"/>
    </source>
</evidence>
<dbReference type="EMBL" id="JAAOLE020000002">
    <property type="protein sequence ID" value="NVI50320.1"/>
    <property type="molecule type" value="Genomic_DNA"/>
</dbReference>
<dbReference type="RefSeq" id="WP_166218067.1">
    <property type="nucleotide sequence ID" value="NZ_CP088287.1"/>
</dbReference>
<evidence type="ECO:0000313" key="12">
    <source>
        <dbReference type="EMBL" id="NVI50320.1"/>
    </source>
</evidence>
<accession>A0A973WAW6</accession>
<evidence type="ECO:0000313" key="14">
    <source>
        <dbReference type="Proteomes" id="UP001432046"/>
    </source>
</evidence>
<keyword evidence="9 13" id="KW-0456">Lyase</keyword>
<dbReference type="InterPro" id="IPR007115">
    <property type="entry name" value="6-PTP_synth/QueD"/>
</dbReference>
<protein>
    <recommendedName>
        <fullName evidence="6">6-carboxy-5,6,7,8-tetrahydropterin synthase</fullName>
        <ecNumber evidence="5">4.1.2.50</ecNumber>
    </recommendedName>
    <alternativeName>
        <fullName evidence="10">Queuosine biosynthesis protein QueD</fullName>
    </alternativeName>
</protein>
<sequence>MNKHFSSQRIVSERRSRSDGDDVVLTTRIGRTYRFESAHRLPNLPDGHKCKNLHGHNYRMEVVMQGGLDGRGFVKDFAEMDAEVGPLIKLVDHRLLNDVEGLENPTAEIIASWFFERIPDCESVRIYENDDCWAEVS</sequence>
<keyword evidence="8" id="KW-0862">Zinc</keyword>
<dbReference type="SUPFAM" id="SSF55620">
    <property type="entry name" value="Tetrahydrobiopterin biosynthesis enzymes-like"/>
    <property type="match status" value="1"/>
</dbReference>
<keyword evidence="13" id="KW-0614">Plasmid</keyword>
<comment type="similarity">
    <text evidence="4">Belongs to the PTPS family. QueD subfamily.</text>
</comment>
<comment type="cofactor">
    <cofactor evidence="1">
        <name>Zn(2+)</name>
        <dbReference type="ChEBI" id="CHEBI:29105"/>
    </cofactor>
</comment>
<dbReference type="Proteomes" id="UP001432046">
    <property type="component" value="Plasmid pBs5S5b"/>
</dbReference>
<keyword evidence="14" id="KW-1185">Reference proteome</keyword>
<evidence type="ECO:0000313" key="13">
    <source>
        <dbReference type="EMBL" id="WXC84689.1"/>
    </source>
</evidence>
<evidence type="ECO:0000256" key="8">
    <source>
        <dbReference type="ARBA" id="ARBA00022833"/>
    </source>
</evidence>
<dbReference type="GO" id="GO:0046872">
    <property type="term" value="F:metal ion binding"/>
    <property type="evidence" value="ECO:0007669"/>
    <property type="project" value="UniProtKB-KW"/>
</dbReference>
<name>A0A973WAW6_9BRAD</name>
<evidence type="ECO:0000256" key="11">
    <source>
        <dbReference type="ARBA" id="ARBA00048807"/>
    </source>
</evidence>
<gene>
    <name evidence="12" type="ORF">HAP48_047400</name>
    <name evidence="13" type="ORF">WDK88_45145</name>
</gene>
<dbReference type="EC" id="4.1.2.50" evidence="5"/>
<evidence type="ECO:0000256" key="4">
    <source>
        <dbReference type="ARBA" id="ARBA00008900"/>
    </source>
</evidence>
<geneLocation type="plasmid" evidence="13 14">
    <name>pBs5S5b</name>
</geneLocation>
<reference evidence="13" key="2">
    <citation type="journal article" date="2021" name="Int. J. Syst. Evol. Microbiol.">
        <title>Bradyrhizobium septentrionale sp. nov. (sv. septentrionale) and Bradyrhizobium quebecense sp. nov. (sv. septentrionale) associated with legumes native to Canada possess rearranged symbiosis genes and numerous insertion sequences.</title>
        <authorList>
            <person name="Bromfield E.S.P."/>
            <person name="Cloutier S."/>
        </authorList>
    </citation>
    <scope>NUCLEOTIDE SEQUENCE</scope>
    <source>
        <strain evidence="13">5S5</strain>
    </source>
</reference>
<comment type="function">
    <text evidence="2">Catalyzes the conversion of 7,8-dihydroneopterin triphosphate (H2NTP) to 6-carboxy-5,6,7,8-tetrahydropterin (CPH4) and acetaldehyde.</text>
</comment>